<sequence>MATLATLSLSLRGNDSLISLFF</sequence>
<dbReference type="EMBL" id="GBXM01091358">
    <property type="protein sequence ID" value="JAH17219.1"/>
    <property type="molecule type" value="Transcribed_RNA"/>
</dbReference>
<dbReference type="AlphaFoldDB" id="A0A0E9QKA3"/>
<accession>A0A0E9QKA3</accession>
<organism evidence="1">
    <name type="scientific">Anguilla anguilla</name>
    <name type="common">European freshwater eel</name>
    <name type="synonym">Muraena anguilla</name>
    <dbReference type="NCBI Taxonomy" id="7936"/>
    <lineage>
        <taxon>Eukaryota</taxon>
        <taxon>Metazoa</taxon>
        <taxon>Chordata</taxon>
        <taxon>Craniata</taxon>
        <taxon>Vertebrata</taxon>
        <taxon>Euteleostomi</taxon>
        <taxon>Actinopterygii</taxon>
        <taxon>Neopterygii</taxon>
        <taxon>Teleostei</taxon>
        <taxon>Anguilliformes</taxon>
        <taxon>Anguillidae</taxon>
        <taxon>Anguilla</taxon>
    </lineage>
</organism>
<evidence type="ECO:0000313" key="1">
    <source>
        <dbReference type="EMBL" id="JAH17219.1"/>
    </source>
</evidence>
<name>A0A0E9QKA3_ANGAN</name>
<protein>
    <submittedName>
        <fullName evidence="1">Uncharacterized protein</fullName>
    </submittedName>
</protein>
<reference evidence="1" key="2">
    <citation type="journal article" date="2015" name="Fish Shellfish Immunol.">
        <title>Early steps in the European eel (Anguilla anguilla)-Vibrio vulnificus interaction in the gills: Role of the RtxA13 toxin.</title>
        <authorList>
            <person name="Callol A."/>
            <person name="Pajuelo D."/>
            <person name="Ebbesson L."/>
            <person name="Teles M."/>
            <person name="MacKenzie S."/>
            <person name="Amaro C."/>
        </authorList>
    </citation>
    <scope>NUCLEOTIDE SEQUENCE</scope>
</reference>
<proteinExistence type="predicted"/>
<reference evidence="1" key="1">
    <citation type="submission" date="2014-11" db="EMBL/GenBank/DDBJ databases">
        <authorList>
            <person name="Amaro Gonzalez C."/>
        </authorList>
    </citation>
    <scope>NUCLEOTIDE SEQUENCE</scope>
</reference>